<dbReference type="RefSeq" id="WP_346749941.1">
    <property type="nucleotide sequence ID" value="NZ_JAUJEA010000001.1"/>
</dbReference>
<proteinExistence type="predicted"/>
<dbReference type="SUPFAM" id="SSF48208">
    <property type="entry name" value="Six-hairpin glycosidases"/>
    <property type="match status" value="1"/>
</dbReference>
<dbReference type="PANTHER" id="PTHR13174">
    <property type="entry name" value="D-GLUCURONYL C5-EPIMERASE"/>
    <property type="match status" value="1"/>
</dbReference>
<evidence type="ECO:0000259" key="1">
    <source>
        <dbReference type="Pfam" id="PF06662"/>
    </source>
</evidence>
<sequence length="305" mass="36191">MIIRATFVLFFSCLFFSCDKGEGPRLDGKKEDFKIYRLSKERMPYYKRIKPSLSFSPTDEQGVVMKPYNNTFYYDPVQLSRRTLELLNGYDYTNDKAYLDKAQLFASKLAEEAVRYKNSLFFPYNFDFLLHGDYRKTQKAPWYSGTAQGQALSTFTRLYNLTRKEKYLHLADSTFNSFFVSKSTKHPWVVDIDNQGYVWIEEYPRKEMNQTLSGPIFAIYGLYDYYLLKMDKSSENLLLQAITTIKENVHLYRSKDKCSVYCLKHSVRNVKYHNIHIEQLEKLFDITHDDYFMTMSIAFRTDKCK</sequence>
<comment type="caution">
    <text evidence="2">The sequence shown here is derived from an EMBL/GenBank/DDBJ whole genome shotgun (WGS) entry which is preliminary data.</text>
</comment>
<name>A0ABT8KGR4_9BACT</name>
<dbReference type="InterPro" id="IPR008928">
    <property type="entry name" value="6-hairpin_glycosidase_sf"/>
</dbReference>
<feature type="domain" description="D-glucuronyl C5-epimerase C-terminal" evidence="1">
    <location>
        <begin position="122"/>
        <end position="297"/>
    </location>
</feature>
<organism evidence="2 3">
    <name type="scientific">Splendidivirga corallicola</name>
    <dbReference type="NCBI Taxonomy" id="3051826"/>
    <lineage>
        <taxon>Bacteria</taxon>
        <taxon>Pseudomonadati</taxon>
        <taxon>Bacteroidota</taxon>
        <taxon>Cytophagia</taxon>
        <taxon>Cytophagales</taxon>
        <taxon>Splendidivirgaceae</taxon>
        <taxon>Splendidivirga</taxon>
    </lineage>
</organism>
<dbReference type="Gene3D" id="1.50.10.10">
    <property type="match status" value="1"/>
</dbReference>
<evidence type="ECO:0000313" key="2">
    <source>
        <dbReference type="EMBL" id="MDN5199911.1"/>
    </source>
</evidence>
<reference evidence="2" key="1">
    <citation type="submission" date="2023-06" db="EMBL/GenBank/DDBJ databases">
        <title>Genomic of Parafulvivirga corallium.</title>
        <authorList>
            <person name="Wang G."/>
        </authorList>
    </citation>
    <scope>NUCLEOTIDE SEQUENCE</scope>
    <source>
        <strain evidence="2">BMA10</strain>
    </source>
</reference>
<keyword evidence="3" id="KW-1185">Reference proteome</keyword>
<dbReference type="InterPro" id="IPR010598">
    <property type="entry name" value="C5-epim_C"/>
</dbReference>
<dbReference type="Pfam" id="PF06662">
    <property type="entry name" value="C5-epim_C"/>
    <property type="match status" value="1"/>
</dbReference>
<dbReference type="PROSITE" id="PS51257">
    <property type="entry name" value="PROKAR_LIPOPROTEIN"/>
    <property type="match status" value="1"/>
</dbReference>
<dbReference type="EMBL" id="JAUJEA010000001">
    <property type="protein sequence ID" value="MDN5199911.1"/>
    <property type="molecule type" value="Genomic_DNA"/>
</dbReference>
<gene>
    <name evidence="2" type="ORF">QQ008_01020</name>
</gene>
<dbReference type="InterPro" id="IPR039721">
    <property type="entry name" value="C5-epimerase"/>
</dbReference>
<protein>
    <submittedName>
        <fullName evidence="2">D-glucuronyl C5-epimerase family protein</fullName>
    </submittedName>
</protein>
<evidence type="ECO:0000313" key="3">
    <source>
        <dbReference type="Proteomes" id="UP001172082"/>
    </source>
</evidence>
<accession>A0ABT8KGR4</accession>
<dbReference type="Proteomes" id="UP001172082">
    <property type="component" value="Unassembled WGS sequence"/>
</dbReference>
<dbReference type="InterPro" id="IPR012341">
    <property type="entry name" value="6hp_glycosidase-like_sf"/>
</dbReference>
<dbReference type="PANTHER" id="PTHR13174:SF3">
    <property type="entry name" value="D-GLUCURONYL C5-EPIMERASE"/>
    <property type="match status" value="1"/>
</dbReference>